<keyword evidence="3" id="KW-1185">Reference proteome</keyword>
<feature type="region of interest" description="Disordered" evidence="1">
    <location>
        <begin position="152"/>
        <end position="172"/>
    </location>
</feature>
<dbReference type="OrthoDB" id="6155072at2759"/>
<organism evidence="2 3">
    <name type="scientific">Mytilus coruscus</name>
    <name type="common">Sea mussel</name>
    <dbReference type="NCBI Taxonomy" id="42192"/>
    <lineage>
        <taxon>Eukaryota</taxon>
        <taxon>Metazoa</taxon>
        <taxon>Spiralia</taxon>
        <taxon>Lophotrochozoa</taxon>
        <taxon>Mollusca</taxon>
        <taxon>Bivalvia</taxon>
        <taxon>Autobranchia</taxon>
        <taxon>Pteriomorphia</taxon>
        <taxon>Mytilida</taxon>
        <taxon>Mytiloidea</taxon>
        <taxon>Mytilidae</taxon>
        <taxon>Mytilinae</taxon>
        <taxon>Mytilus</taxon>
    </lineage>
</organism>
<reference evidence="2 3" key="1">
    <citation type="submission" date="2020-06" db="EMBL/GenBank/DDBJ databases">
        <authorList>
            <person name="Li R."/>
            <person name="Bekaert M."/>
        </authorList>
    </citation>
    <scope>NUCLEOTIDE SEQUENCE [LARGE SCALE GENOMIC DNA]</scope>
    <source>
        <strain evidence="3">wild</strain>
    </source>
</reference>
<feature type="compositionally biased region" description="Basic and acidic residues" evidence="1">
    <location>
        <begin position="560"/>
        <end position="616"/>
    </location>
</feature>
<feature type="compositionally biased region" description="Polar residues" evidence="1">
    <location>
        <begin position="355"/>
        <end position="383"/>
    </location>
</feature>
<feature type="compositionally biased region" description="Polar residues" evidence="1">
    <location>
        <begin position="402"/>
        <end position="414"/>
    </location>
</feature>
<dbReference type="AlphaFoldDB" id="A0A6J8AF74"/>
<dbReference type="EMBL" id="CACVKT020001353">
    <property type="protein sequence ID" value="CAC5366970.1"/>
    <property type="molecule type" value="Genomic_DNA"/>
</dbReference>
<protein>
    <submittedName>
        <fullName evidence="2">Uncharacterized protein</fullName>
    </submittedName>
</protein>
<feature type="region of interest" description="Disordered" evidence="1">
    <location>
        <begin position="483"/>
        <end position="544"/>
    </location>
</feature>
<feature type="compositionally biased region" description="Polar residues" evidence="1">
    <location>
        <begin position="624"/>
        <end position="640"/>
    </location>
</feature>
<evidence type="ECO:0000313" key="3">
    <source>
        <dbReference type="Proteomes" id="UP000507470"/>
    </source>
</evidence>
<feature type="region of interest" description="Disordered" evidence="1">
    <location>
        <begin position="556"/>
        <end position="679"/>
    </location>
</feature>
<name>A0A6J8AF74_MYTCO</name>
<accession>A0A6J8AF74</accession>
<dbReference type="Proteomes" id="UP000507470">
    <property type="component" value="Unassembled WGS sequence"/>
</dbReference>
<evidence type="ECO:0000313" key="2">
    <source>
        <dbReference type="EMBL" id="CAC5366970.1"/>
    </source>
</evidence>
<feature type="compositionally biased region" description="Polar residues" evidence="1">
    <location>
        <begin position="422"/>
        <end position="448"/>
    </location>
</feature>
<feature type="compositionally biased region" description="Basic and acidic residues" evidence="1">
    <location>
        <begin position="272"/>
        <end position="293"/>
    </location>
</feature>
<sequence>MDSIMRSSKNIMFSTRTKNQQISNLLEFERKKIDNSEQLVLVQTTRNINNERDSLSKMLALRKIYQRHSFEKYDPVLHPQKRNRYCHLDARDLMKMWFKGKTVSIGKTESDTLSQTDSRPMSSIFRRMRVASGRSRKMSSVSGEAGTWGNLLTETIQEEPKSEIGSLAGGDENDDDLEEVVYRLDDNKLHIVPNKTVSSSESKTEVAINVMNPISKTESQDNEHTKVTNEIPFILCNKVTENDIINKSTSSSSLVEEQISKKQLDNTLPKSYKPEDPSLDEKQKKDILQDIKTHAPSNNTTNSKKTVRKSVVIGNGNVNRNKDTSEENIQAKKEKSEQNNSERTVCDDPVKIGITNESTPKSLEQTEKQNLNNLENDSSNQKIKTSDQETKSIASSKKKNQLRSPKQTEETTILQEREKSVMSATSILSNKSSQTTKHLKTSSGVTTTHRTKSEKNFKGATKNMNESVVNNTNTENANYKLSQMPKDRTNMSARSKNSAKKSTFVAPEREKSSLSTKTVSNEKTTLSRNSISRENTSVSDRGKEKIDLPCVKSITTDSGKSVRESTSRDISVRESTADDKSVRESASRDKSPRKSTSRDTSVRESTSRKDYTRNEMIKALGSNLKKQQNHSAISIDTNIPMTAPGILKRSNPETDSRHIQNKSTNDTRRSSSASTLRYDTKHIHNAATNRPVNWKGLINKLRGQNTGAIVDDRVIDAKSTRRLKRREKTFVLCRERTIFPGECKSTWQMRKFIEREVSDLMFSQSPKGKRQYQIDLLKERENLRLPLFVDNTKSTSAILRDFKHIRNVERTVTAP</sequence>
<evidence type="ECO:0000256" key="1">
    <source>
        <dbReference type="SAM" id="MobiDB-lite"/>
    </source>
</evidence>
<gene>
    <name evidence="2" type="ORF">MCOR_7052</name>
</gene>
<feature type="compositionally biased region" description="Basic and acidic residues" evidence="1">
    <location>
        <begin position="320"/>
        <end position="337"/>
    </location>
</feature>
<proteinExistence type="predicted"/>
<feature type="compositionally biased region" description="Polar residues" evidence="1">
    <location>
        <begin position="295"/>
        <end position="304"/>
    </location>
</feature>
<feature type="compositionally biased region" description="Polar residues" evidence="1">
    <location>
        <begin position="513"/>
        <end position="539"/>
    </location>
</feature>
<feature type="region of interest" description="Disordered" evidence="1">
    <location>
        <begin position="249"/>
        <end position="455"/>
    </location>
</feature>